<protein>
    <submittedName>
        <fullName evidence="2">Helix-turn-helix transcriptional regulator</fullName>
    </submittedName>
</protein>
<feature type="domain" description="HTH luxR-type" evidence="1">
    <location>
        <begin position="205"/>
        <end position="270"/>
    </location>
</feature>
<dbReference type="SMART" id="SM00421">
    <property type="entry name" value="HTH_LUXR"/>
    <property type="match status" value="1"/>
</dbReference>
<dbReference type="InterPro" id="IPR036388">
    <property type="entry name" value="WH-like_DNA-bd_sf"/>
</dbReference>
<evidence type="ECO:0000259" key="1">
    <source>
        <dbReference type="PROSITE" id="PS50043"/>
    </source>
</evidence>
<sequence length="578" mass="61514">MEGAWRPCHERRRDRRRRRMTGLWESESGEAEAALVHLAYELALDPQRLPDFARHWQQRLQREPDPVPELERHFARAARILGRLPCGETGSAEAVLAGILRVPAFLSDGVVRIAACNRAAESAFRIAAGAPLAALPFEPADVVALSSTIRRVARRAEPARNLRLRSTATGATAVLRVSPVEGTEGRARALVLATEPVWPDGFGGFLQGTFALTPAETDIVHGLTLGLPLREIATLRGRSVETVRTQLRSIQQKTDTHSQPELLRLVLGLMDLALAPPEGALPAPGGRLLEALVPQAMMLPEGRRLEWLEFGDPSGTPVLHLHGELSLARWAPAAERAARARSLRVIVPIRAGYGRSDALPAGAGIAEGGALDIAALAEHLDLPRAAVLALGSDLAAARMLALLRPGLVAGILVCAADLGGGPVTRWPGFLAETARCSPEALALMVQAAFSLAARRDREECLLSACGGAVADRLVLRGSGVRAALIAGSAFALGPGISAHAAFARNRLEAGRALPPHPPQVPIRFLQGELDPLAPPAEVHRLAATLAGAEVETLSGSARLLFLERWEVVIDRLCGIIAH</sequence>
<dbReference type="InterPro" id="IPR029058">
    <property type="entry name" value="AB_hydrolase_fold"/>
</dbReference>
<dbReference type="EMBL" id="QWGP01000001">
    <property type="protein sequence ID" value="RHZ98679.1"/>
    <property type="molecule type" value="Genomic_DNA"/>
</dbReference>
<name>A0AAX1URU3_CERSP</name>
<dbReference type="CDD" id="cd06170">
    <property type="entry name" value="LuxR_C_like"/>
    <property type="match status" value="1"/>
</dbReference>
<dbReference type="SUPFAM" id="SSF53474">
    <property type="entry name" value="alpha/beta-Hydrolases"/>
    <property type="match status" value="1"/>
</dbReference>
<dbReference type="GO" id="GO:0003677">
    <property type="term" value="F:DNA binding"/>
    <property type="evidence" value="ECO:0007669"/>
    <property type="project" value="InterPro"/>
</dbReference>
<dbReference type="Gene3D" id="1.10.10.10">
    <property type="entry name" value="Winged helix-like DNA-binding domain superfamily/Winged helix DNA-binding domain"/>
    <property type="match status" value="1"/>
</dbReference>
<dbReference type="SUPFAM" id="SSF46894">
    <property type="entry name" value="C-terminal effector domain of the bipartite response regulators"/>
    <property type="match status" value="1"/>
</dbReference>
<proteinExistence type="predicted"/>
<comment type="caution">
    <text evidence="2">The sequence shown here is derived from an EMBL/GenBank/DDBJ whole genome shotgun (WGS) entry which is preliminary data.</text>
</comment>
<reference evidence="2 3" key="1">
    <citation type="submission" date="2018-08" db="EMBL/GenBank/DDBJ databases">
        <title>Draft genome sequence of Rhodobacter sphaeroides FY.</title>
        <authorList>
            <person name="Rayyan A."/>
            <person name="Meyer T.E."/>
            <person name="Kyndt J.A."/>
        </authorList>
    </citation>
    <scope>NUCLEOTIDE SEQUENCE [LARGE SCALE GENOMIC DNA]</scope>
    <source>
        <strain evidence="2 3">FY</strain>
    </source>
</reference>
<dbReference type="GO" id="GO:0006355">
    <property type="term" value="P:regulation of DNA-templated transcription"/>
    <property type="evidence" value="ECO:0007669"/>
    <property type="project" value="InterPro"/>
</dbReference>
<dbReference type="InterPro" id="IPR000792">
    <property type="entry name" value="Tscrpt_reg_LuxR_C"/>
</dbReference>
<evidence type="ECO:0000313" key="3">
    <source>
        <dbReference type="Proteomes" id="UP000266305"/>
    </source>
</evidence>
<dbReference type="AlphaFoldDB" id="A0AAX1URU3"/>
<organism evidence="2 3">
    <name type="scientific">Cereibacter sphaeroides</name>
    <name type="common">Rhodobacter sphaeroides</name>
    <dbReference type="NCBI Taxonomy" id="1063"/>
    <lineage>
        <taxon>Bacteria</taxon>
        <taxon>Pseudomonadati</taxon>
        <taxon>Pseudomonadota</taxon>
        <taxon>Alphaproteobacteria</taxon>
        <taxon>Rhodobacterales</taxon>
        <taxon>Paracoccaceae</taxon>
        <taxon>Cereibacter</taxon>
    </lineage>
</organism>
<dbReference type="InterPro" id="IPR016032">
    <property type="entry name" value="Sig_transdc_resp-reg_C-effctor"/>
</dbReference>
<dbReference type="Gene3D" id="3.40.50.1820">
    <property type="entry name" value="alpha/beta hydrolase"/>
    <property type="match status" value="1"/>
</dbReference>
<dbReference type="Proteomes" id="UP000266305">
    <property type="component" value="Unassembled WGS sequence"/>
</dbReference>
<dbReference type="PROSITE" id="PS50043">
    <property type="entry name" value="HTH_LUXR_2"/>
    <property type="match status" value="1"/>
</dbReference>
<gene>
    <name evidence="2" type="ORF">D1114_00915</name>
</gene>
<evidence type="ECO:0000313" key="2">
    <source>
        <dbReference type="EMBL" id="RHZ98679.1"/>
    </source>
</evidence>
<accession>A0AAX1URU3</accession>